<gene>
    <name evidence="1" type="ORF">AV654_27750</name>
</gene>
<dbReference type="PANTHER" id="PTHR39966">
    <property type="entry name" value="BLL2471 PROTEIN-RELATED"/>
    <property type="match status" value="1"/>
</dbReference>
<dbReference type="Proteomes" id="UP000076563">
    <property type="component" value="Unassembled WGS sequence"/>
</dbReference>
<evidence type="ECO:0008006" key="3">
    <source>
        <dbReference type="Google" id="ProtNLM"/>
    </source>
</evidence>
<sequence>MSEEDTTKSEGIPPTEDLMREHGVLKRILLIYKEVIRRLIGEKHYDPQMITSTLYHTASIVRQFIEDHHQHLEEKYVFPKFLQAQQQTSLVHVLSTQHLAARQMTNIILHYSRVPHHYSFPERYHLVRVLSLYIRMYEPHEAREDTDLFPALRSIVTPKEFKNLGELFEEIEEKRFGKNGFQRIVQFISRIEQTLGIYDLSQFTPQPSELYEGRV</sequence>
<protein>
    <recommendedName>
        <fullName evidence="3">Hemerythrin-like domain-containing protein</fullName>
    </recommendedName>
</protein>
<dbReference type="AlphaFoldDB" id="A0A163VN65"/>
<evidence type="ECO:0000313" key="1">
    <source>
        <dbReference type="EMBL" id="KZE75143.1"/>
    </source>
</evidence>
<name>A0A163VN65_9BACL</name>
<keyword evidence="2" id="KW-1185">Reference proteome</keyword>
<organism evidence="1 2">
    <name type="scientific">Paenibacillus elgii</name>
    <dbReference type="NCBI Taxonomy" id="189691"/>
    <lineage>
        <taxon>Bacteria</taxon>
        <taxon>Bacillati</taxon>
        <taxon>Bacillota</taxon>
        <taxon>Bacilli</taxon>
        <taxon>Bacillales</taxon>
        <taxon>Paenibacillaceae</taxon>
        <taxon>Paenibacillus</taxon>
    </lineage>
</organism>
<dbReference type="EMBL" id="LQRA01000074">
    <property type="protein sequence ID" value="KZE75143.1"/>
    <property type="molecule type" value="Genomic_DNA"/>
</dbReference>
<dbReference type="RefSeq" id="WP_063185122.1">
    <property type="nucleotide sequence ID" value="NZ_LQRA01000074.1"/>
</dbReference>
<dbReference type="PANTHER" id="PTHR39966:SF1">
    <property type="entry name" value="HEMERYTHRIN-LIKE DOMAIN-CONTAINING PROTEIN"/>
    <property type="match status" value="1"/>
</dbReference>
<dbReference type="GO" id="GO:0005886">
    <property type="term" value="C:plasma membrane"/>
    <property type="evidence" value="ECO:0007669"/>
    <property type="project" value="TreeGrafter"/>
</dbReference>
<reference evidence="2" key="1">
    <citation type="submission" date="2016-01" db="EMBL/GenBank/DDBJ databases">
        <title>Draft genome of Chromobacterium sp. F49.</title>
        <authorList>
            <person name="Hong K.W."/>
        </authorList>
    </citation>
    <scope>NUCLEOTIDE SEQUENCE [LARGE SCALE GENOMIC DNA]</scope>
    <source>
        <strain evidence="2">M63</strain>
    </source>
</reference>
<dbReference type="Gene3D" id="1.20.120.520">
    <property type="entry name" value="nmb1532 protein domain like"/>
    <property type="match status" value="1"/>
</dbReference>
<comment type="caution">
    <text evidence="1">The sequence shown here is derived from an EMBL/GenBank/DDBJ whole genome shotgun (WGS) entry which is preliminary data.</text>
</comment>
<accession>A0A163VN65</accession>
<proteinExistence type="predicted"/>
<evidence type="ECO:0000313" key="2">
    <source>
        <dbReference type="Proteomes" id="UP000076563"/>
    </source>
</evidence>